<dbReference type="AlphaFoldDB" id="A0A6J4STH3"/>
<accession>A0A6J4STH3</accession>
<gene>
    <name evidence="2" type="ORF">AVDCRST_MAG53-2297</name>
</gene>
<dbReference type="InterPro" id="IPR050834">
    <property type="entry name" value="Glycosyltransf_2"/>
</dbReference>
<dbReference type="InterPro" id="IPR029044">
    <property type="entry name" value="Nucleotide-diphossugar_trans"/>
</dbReference>
<feature type="domain" description="Glycosyltransferase 2-like" evidence="1">
    <location>
        <begin position="2"/>
        <end position="142"/>
    </location>
</feature>
<dbReference type="PANTHER" id="PTHR43685:SF2">
    <property type="entry name" value="GLYCOSYLTRANSFERASE 2-LIKE DOMAIN-CONTAINING PROTEIN"/>
    <property type="match status" value="1"/>
</dbReference>
<reference evidence="2" key="1">
    <citation type="submission" date="2020-02" db="EMBL/GenBank/DDBJ databases">
        <authorList>
            <person name="Meier V. D."/>
        </authorList>
    </citation>
    <scope>NUCLEOTIDE SEQUENCE</scope>
    <source>
        <strain evidence="2">AVDCRST_MAG53</strain>
    </source>
</reference>
<protein>
    <recommendedName>
        <fullName evidence="1">Glycosyltransferase 2-like domain-containing protein</fullName>
    </recommendedName>
</protein>
<organism evidence="2">
    <name type="scientific">uncultured Solirubrobacteraceae bacterium</name>
    <dbReference type="NCBI Taxonomy" id="1162706"/>
    <lineage>
        <taxon>Bacteria</taxon>
        <taxon>Bacillati</taxon>
        <taxon>Actinomycetota</taxon>
        <taxon>Thermoleophilia</taxon>
        <taxon>Solirubrobacterales</taxon>
        <taxon>Solirubrobacteraceae</taxon>
        <taxon>environmental samples</taxon>
    </lineage>
</organism>
<dbReference type="PANTHER" id="PTHR43685">
    <property type="entry name" value="GLYCOSYLTRANSFERASE"/>
    <property type="match status" value="1"/>
</dbReference>
<dbReference type="EMBL" id="CADCVR010000072">
    <property type="protein sequence ID" value="CAA9504995.1"/>
    <property type="molecule type" value="Genomic_DNA"/>
</dbReference>
<dbReference type="SUPFAM" id="SSF53448">
    <property type="entry name" value="Nucleotide-diphospho-sugar transferases"/>
    <property type="match status" value="1"/>
</dbReference>
<evidence type="ECO:0000259" key="1">
    <source>
        <dbReference type="Pfam" id="PF00535"/>
    </source>
</evidence>
<dbReference type="Pfam" id="PF00535">
    <property type="entry name" value="Glycos_transf_2"/>
    <property type="match status" value="1"/>
</dbReference>
<proteinExistence type="predicted"/>
<evidence type="ECO:0000313" key="2">
    <source>
        <dbReference type="EMBL" id="CAA9504995.1"/>
    </source>
</evidence>
<name>A0A6J4STH3_9ACTN</name>
<dbReference type="Gene3D" id="3.90.550.10">
    <property type="entry name" value="Spore Coat Polysaccharide Biosynthesis Protein SpsA, Chain A"/>
    <property type="match status" value="1"/>
</dbReference>
<dbReference type="InterPro" id="IPR001173">
    <property type="entry name" value="Glyco_trans_2-like"/>
</dbReference>
<sequence length="276" mass="30127">MEIIVVARTDDAATQAVVAELQHGTELLSLATVERPGVLAAMETGVRRSRGDVVAFTDDDARPYPDWIARLLAAFGQDTGIAGVGGRDNFPDDARAGKDAVGRLGWFGRVTGNHHLGVGPPRPVAVLKGVNCAYRREVLEHVGFDHRLRGRGVELHWELALGLAILRCGGRLIYDPAIMVDHDEGPRVDGQRLNVREAEKSMSDAAYNEALALSEHLSGPRRLSYVTWSAVVGHRDSPGFVQAVRFTPILGRQSWRRRAAAARARHDARRASGARR</sequence>
<dbReference type="GO" id="GO:0044010">
    <property type="term" value="P:single-species biofilm formation"/>
    <property type="evidence" value="ECO:0007669"/>
    <property type="project" value="TreeGrafter"/>
</dbReference>